<dbReference type="PANTHER" id="PTHR11923">
    <property type="entry name" value="SCAVENGER RECEPTOR CLASS B TYPE-1 SR-B1"/>
    <property type="match status" value="1"/>
</dbReference>
<evidence type="ECO:0000256" key="2">
    <source>
        <dbReference type="ARBA" id="ARBA00010532"/>
    </source>
</evidence>
<evidence type="ECO:0000256" key="6">
    <source>
        <dbReference type="ARBA" id="ARBA00023180"/>
    </source>
</evidence>
<name>A0AAU9J9L8_9CILI</name>
<keyword evidence="6" id="KW-0325">Glycoprotein</keyword>
<dbReference type="PANTHER" id="PTHR11923:SF51">
    <property type="entry name" value="LYSOSOME MEMBRANE PROTEIN 2"/>
    <property type="match status" value="1"/>
</dbReference>
<comment type="similarity">
    <text evidence="2">Belongs to the CD36 family.</text>
</comment>
<evidence type="ECO:0000256" key="7">
    <source>
        <dbReference type="SAM" id="Phobius"/>
    </source>
</evidence>
<keyword evidence="3 7" id="KW-0812">Transmembrane</keyword>
<evidence type="ECO:0000256" key="4">
    <source>
        <dbReference type="ARBA" id="ARBA00022989"/>
    </source>
</evidence>
<evidence type="ECO:0000256" key="3">
    <source>
        <dbReference type="ARBA" id="ARBA00022692"/>
    </source>
</evidence>
<dbReference type="GO" id="GO:0005044">
    <property type="term" value="F:scavenger receptor activity"/>
    <property type="evidence" value="ECO:0007669"/>
    <property type="project" value="TreeGrafter"/>
</dbReference>
<organism evidence="8 9">
    <name type="scientific">Blepharisma stoltei</name>
    <dbReference type="NCBI Taxonomy" id="1481888"/>
    <lineage>
        <taxon>Eukaryota</taxon>
        <taxon>Sar</taxon>
        <taxon>Alveolata</taxon>
        <taxon>Ciliophora</taxon>
        <taxon>Postciliodesmatophora</taxon>
        <taxon>Heterotrichea</taxon>
        <taxon>Heterotrichida</taxon>
        <taxon>Blepharismidae</taxon>
        <taxon>Blepharisma</taxon>
    </lineage>
</organism>
<reference evidence="8" key="1">
    <citation type="submission" date="2021-09" db="EMBL/GenBank/DDBJ databases">
        <authorList>
            <consortium name="AG Swart"/>
            <person name="Singh M."/>
            <person name="Singh A."/>
            <person name="Seah K."/>
            <person name="Emmerich C."/>
        </authorList>
    </citation>
    <scope>NUCLEOTIDE SEQUENCE</scope>
    <source>
        <strain evidence="8">ATCC30299</strain>
    </source>
</reference>
<dbReference type="Pfam" id="PF01130">
    <property type="entry name" value="CD36"/>
    <property type="match status" value="2"/>
</dbReference>
<sequence length="1103" mass="125995">MGKKPWVIGGILSCCGIIMILIGAVIPIFVKSAMREGIIAGTVLTDESEWKLWGQIPGKTKDIIIHEYHFYNVENPDEVLYQGAVPIITDMNGYTYQEFDDFIMKEHTDYKGTDKAWIHYFLYMRVDNSPHCVWRNNTHPSDKIMQISLGSLGAWYGMKTTPPESLALAAIFQLVEGLNTALALGAYTQGVASLFPSYNGAQNYIFKPAGISPEVGKQIWEDKYFGMGNWVTMQTWVMALQENMVDGNFVFPQVISGSLYVLWQNFGLSQSQFTSIFSGQWKKVYDIVVIAFYNNYLCESIVENGYVCDPAYLGALQWTNSLVTMEPPLGAPSQGPSIVSANSSTFGFPEISYFMNYTGTYDKYPDVSFTVDDYFQLFYYDRITGWPKWSNYTLLDVGHMSLFFAEGRAGNFEQMRKDFNLKSVDHARVLWDYINEIVSLTALQGRTDQSIYNVENRGIASEASLGTVGSQAIYQLWTSLGELIPLNITCAYDYIRLTFELNLTCEIIVGDALPGQENICNIPMLQWGNYTATMALWILPYWNGISSEYGMLFQQITGLSDEDMEALYSPESPLVTNLTSLDFELKDHYNCTNSGLRCFGWDLAAKQWGRGYVTENLPSCFKILELYNTSSIYYLFKDVQQVLVTYPEYYAYVLKWNLTSEGLTDEQIDNALTFDKLLGASTLQNFFIMDFEQNYTGMKEVYMMDNPLDLLNWVRYCIDKFAFGGMFRAKTVETILWTDYDPFLAQIKATNPLLGGQPNVNPAQIQLGQNVTREQFEYIPLKYRHALNTGARDLDEVRWYRLYNGAPFINILQEQYFGESPWGSLIEWVNFNPWAEYVQVSGGDTWNFQPFLDKDSDIIFFLDQASLVFNGKYIDETEYRGFTCLRFALDNSALQNATQNPAQAVFYQFAPSGLVNQTSVMGAPLFGSKPYFLDCDPMLQNLVVYTRPELNVPSEYESYLNLEPNTGACFYITEQLQYNAELKPDALYPNLGKLSLEKYGYKTYMPMFFMMKTEEYDQHIVDKYWGDIKMALLIIQLCEIIGYTTGALLFAALGLYVLKLKINARRREKGWTPDNGEMNGKLIESNGKTEHKDPWMNGKLIEE</sequence>
<comment type="subcellular location">
    <subcellularLocation>
        <location evidence="1">Membrane</location>
    </subcellularLocation>
</comment>
<dbReference type="GO" id="GO:0005737">
    <property type="term" value="C:cytoplasm"/>
    <property type="evidence" value="ECO:0007669"/>
    <property type="project" value="TreeGrafter"/>
</dbReference>
<dbReference type="InterPro" id="IPR002159">
    <property type="entry name" value="CD36_fam"/>
</dbReference>
<comment type="caution">
    <text evidence="8">The sequence shown here is derived from an EMBL/GenBank/DDBJ whole genome shotgun (WGS) entry which is preliminary data.</text>
</comment>
<dbReference type="Proteomes" id="UP001162131">
    <property type="component" value="Unassembled WGS sequence"/>
</dbReference>
<evidence type="ECO:0000256" key="1">
    <source>
        <dbReference type="ARBA" id="ARBA00004370"/>
    </source>
</evidence>
<dbReference type="AlphaFoldDB" id="A0AAU9J9L8"/>
<protein>
    <recommendedName>
        <fullName evidence="10">CD36 family protein</fullName>
    </recommendedName>
</protein>
<dbReference type="EMBL" id="CAJZBQ010000018">
    <property type="protein sequence ID" value="CAG9317395.1"/>
    <property type="molecule type" value="Genomic_DNA"/>
</dbReference>
<keyword evidence="9" id="KW-1185">Reference proteome</keyword>
<proteinExistence type="inferred from homology"/>
<evidence type="ECO:0008006" key="10">
    <source>
        <dbReference type="Google" id="ProtNLM"/>
    </source>
</evidence>
<gene>
    <name evidence="8" type="ORF">BSTOLATCC_MIC18646</name>
</gene>
<feature type="transmembrane region" description="Helical" evidence="7">
    <location>
        <begin position="1040"/>
        <end position="1058"/>
    </location>
</feature>
<keyword evidence="4 7" id="KW-1133">Transmembrane helix</keyword>
<evidence type="ECO:0000313" key="8">
    <source>
        <dbReference type="EMBL" id="CAG9317395.1"/>
    </source>
</evidence>
<feature type="transmembrane region" description="Helical" evidence="7">
    <location>
        <begin position="6"/>
        <end position="30"/>
    </location>
</feature>
<evidence type="ECO:0000256" key="5">
    <source>
        <dbReference type="ARBA" id="ARBA00023136"/>
    </source>
</evidence>
<evidence type="ECO:0000313" key="9">
    <source>
        <dbReference type="Proteomes" id="UP001162131"/>
    </source>
</evidence>
<accession>A0AAU9J9L8</accession>
<dbReference type="GO" id="GO:0016020">
    <property type="term" value="C:membrane"/>
    <property type="evidence" value="ECO:0007669"/>
    <property type="project" value="UniProtKB-SubCell"/>
</dbReference>
<keyword evidence="5 7" id="KW-0472">Membrane</keyword>